<dbReference type="EMBL" id="CP074572">
    <property type="protein sequence ID" value="QVK24648.1"/>
    <property type="molecule type" value="Genomic_DNA"/>
</dbReference>
<protein>
    <submittedName>
        <fullName evidence="1">Uncharacterized protein</fullName>
    </submittedName>
</protein>
<organism evidence="1 2">
    <name type="scientific">Shewanella dokdonensis</name>
    <dbReference type="NCBI Taxonomy" id="712036"/>
    <lineage>
        <taxon>Bacteria</taxon>
        <taxon>Pseudomonadati</taxon>
        <taxon>Pseudomonadota</taxon>
        <taxon>Gammaproteobacteria</taxon>
        <taxon>Alteromonadales</taxon>
        <taxon>Shewanellaceae</taxon>
        <taxon>Shewanella</taxon>
    </lineage>
</organism>
<evidence type="ECO:0000313" key="1">
    <source>
        <dbReference type="EMBL" id="QVK24648.1"/>
    </source>
</evidence>
<keyword evidence="2" id="KW-1185">Reference proteome</keyword>
<accession>A0ABX8DIN0</accession>
<dbReference type="Proteomes" id="UP000676428">
    <property type="component" value="Chromosome"/>
</dbReference>
<proteinExistence type="predicted"/>
<dbReference type="RefSeq" id="WP_213683230.1">
    <property type="nucleotide sequence ID" value="NZ_CP074572.1"/>
</dbReference>
<gene>
    <name evidence="1" type="ORF">KHX94_09660</name>
</gene>
<evidence type="ECO:0000313" key="2">
    <source>
        <dbReference type="Proteomes" id="UP000676428"/>
    </source>
</evidence>
<name>A0ABX8DIN0_9GAMM</name>
<sequence length="109" mass="11920">MSNGQLIIYGCILITDEYSLLLIPLSPHVTKRYGVFALSFSQIAANSESVPQRGFDTSVRQLLMPAQCSFAAPRGIAVTCKFSVLVEIELVVVPFLSGHMAKHVDFCSQ</sequence>
<reference evidence="1 2" key="1">
    <citation type="journal article" date="2012" name="Int. J. Syst. Evol. Microbiol.">
        <title>Shewanella dokdonensis sp. nov., isolated from seawater.</title>
        <authorList>
            <person name="Sung H.R."/>
            <person name="Yoon J.H."/>
            <person name="Ghim S.Y."/>
        </authorList>
    </citation>
    <scope>NUCLEOTIDE SEQUENCE [LARGE SCALE GENOMIC DNA]</scope>
    <source>
        <strain evidence="1 2">DSM 23626</strain>
    </source>
</reference>